<dbReference type="PROSITE" id="PS50215">
    <property type="entry name" value="ADAM_MEPRO"/>
    <property type="match status" value="1"/>
</dbReference>
<comment type="caution">
    <text evidence="1">Lacks conserved residue(s) required for the propagation of feature annotation.</text>
</comment>
<dbReference type="InterPro" id="IPR001762">
    <property type="entry name" value="Disintegrin_dom"/>
</dbReference>
<dbReference type="EMBL" id="CH476733">
    <property type="protein sequence ID" value="EIE77736.1"/>
    <property type="molecule type" value="Genomic_DNA"/>
</dbReference>
<dbReference type="InterPro" id="IPR001590">
    <property type="entry name" value="Peptidase_M12B"/>
</dbReference>
<evidence type="ECO:0000259" key="5">
    <source>
        <dbReference type="PROSITE" id="PS50215"/>
    </source>
</evidence>
<name>I1BNF6_RHIO9</name>
<dbReference type="SMART" id="SM00050">
    <property type="entry name" value="DISIN"/>
    <property type="match status" value="1"/>
</dbReference>
<dbReference type="STRING" id="246409.I1BNF6"/>
<feature type="binding site" evidence="1">
    <location>
        <position position="374"/>
    </location>
    <ligand>
        <name>Zn(2+)</name>
        <dbReference type="ChEBI" id="CHEBI:29105"/>
        <note>catalytic</note>
    </ligand>
</feature>
<feature type="binding site" evidence="1">
    <location>
        <position position="368"/>
    </location>
    <ligand>
        <name>Zn(2+)</name>
        <dbReference type="ChEBI" id="CHEBI:29105"/>
        <note>catalytic</note>
    </ligand>
</feature>
<keyword evidence="1" id="KW-0479">Metal-binding</keyword>
<keyword evidence="3" id="KW-0472">Membrane</keyword>
<dbReference type="Proteomes" id="UP000009138">
    <property type="component" value="Unassembled WGS sequence"/>
</dbReference>
<proteinExistence type="predicted"/>
<dbReference type="Gene3D" id="4.10.70.10">
    <property type="entry name" value="Disintegrin domain"/>
    <property type="match status" value="1"/>
</dbReference>
<keyword evidence="3" id="KW-1133">Transmembrane helix</keyword>
<evidence type="ECO:0000313" key="6">
    <source>
        <dbReference type="EMBL" id="EIE77736.1"/>
    </source>
</evidence>
<evidence type="ECO:0000313" key="7">
    <source>
        <dbReference type="Proteomes" id="UP000009138"/>
    </source>
</evidence>
<reference evidence="6 7" key="1">
    <citation type="journal article" date="2009" name="PLoS Genet.">
        <title>Genomic analysis of the basal lineage fungus Rhizopus oryzae reveals a whole-genome duplication.</title>
        <authorList>
            <person name="Ma L.-J."/>
            <person name="Ibrahim A.S."/>
            <person name="Skory C."/>
            <person name="Grabherr M.G."/>
            <person name="Burger G."/>
            <person name="Butler M."/>
            <person name="Elias M."/>
            <person name="Idnurm A."/>
            <person name="Lang B.F."/>
            <person name="Sone T."/>
            <person name="Abe A."/>
            <person name="Calvo S.E."/>
            <person name="Corrochano L.M."/>
            <person name="Engels R."/>
            <person name="Fu J."/>
            <person name="Hansberg W."/>
            <person name="Kim J.-M."/>
            <person name="Kodira C.D."/>
            <person name="Koehrsen M.J."/>
            <person name="Liu B."/>
            <person name="Miranda-Saavedra D."/>
            <person name="O'Leary S."/>
            <person name="Ortiz-Castellanos L."/>
            <person name="Poulter R."/>
            <person name="Rodriguez-Romero J."/>
            <person name="Ruiz-Herrera J."/>
            <person name="Shen Y.-Q."/>
            <person name="Zeng Q."/>
            <person name="Galagan J."/>
            <person name="Birren B.W."/>
            <person name="Cuomo C.A."/>
            <person name="Wickes B.L."/>
        </authorList>
    </citation>
    <scope>NUCLEOTIDE SEQUENCE [LARGE SCALE GENOMIC DNA]</scope>
    <source>
        <strain evidence="7">RA 99-880 / ATCC MYA-4621 / FGSC 9543 / NRRL 43880</strain>
    </source>
</reference>
<keyword evidence="1" id="KW-1015">Disulfide bond</keyword>
<gene>
    <name evidence="6" type="ORF">RO3G_02440</name>
</gene>
<feature type="compositionally biased region" description="Pro residues" evidence="2">
    <location>
        <begin position="691"/>
        <end position="700"/>
    </location>
</feature>
<dbReference type="OMA" id="NDWNVAS"/>
<evidence type="ECO:0008006" key="8">
    <source>
        <dbReference type="Google" id="ProtNLM"/>
    </source>
</evidence>
<dbReference type="AlphaFoldDB" id="I1BNF6"/>
<feature type="disulfide bond" evidence="1">
    <location>
        <begin position="383"/>
        <end position="388"/>
    </location>
</feature>
<dbReference type="GO" id="GO:0006508">
    <property type="term" value="P:proteolysis"/>
    <property type="evidence" value="ECO:0007669"/>
    <property type="project" value="InterPro"/>
</dbReference>
<dbReference type="eggNOG" id="KOG3607">
    <property type="taxonomic scope" value="Eukaryota"/>
</dbReference>
<evidence type="ECO:0000256" key="3">
    <source>
        <dbReference type="SAM" id="Phobius"/>
    </source>
</evidence>
<dbReference type="Gene3D" id="3.40.390.10">
    <property type="entry name" value="Collagenase (Catalytic Domain)"/>
    <property type="match status" value="1"/>
</dbReference>
<dbReference type="SMART" id="SM00608">
    <property type="entry name" value="ACR"/>
    <property type="match status" value="1"/>
</dbReference>
<dbReference type="PANTHER" id="PTHR11905:SF159">
    <property type="entry name" value="ADAM METALLOPROTEASE"/>
    <property type="match status" value="1"/>
</dbReference>
<dbReference type="GeneID" id="93609412"/>
<feature type="transmembrane region" description="Helical" evidence="3">
    <location>
        <begin position="620"/>
        <end position="641"/>
    </location>
</feature>
<dbReference type="VEuPathDB" id="FungiDB:RO3G_02440"/>
<dbReference type="GO" id="GO:0004222">
    <property type="term" value="F:metalloendopeptidase activity"/>
    <property type="evidence" value="ECO:0007669"/>
    <property type="project" value="InterPro"/>
</dbReference>
<organism evidence="6 7">
    <name type="scientific">Rhizopus delemar (strain RA 99-880 / ATCC MYA-4621 / FGSC 9543 / NRRL 43880)</name>
    <name type="common">Mucormycosis agent</name>
    <name type="synonym">Rhizopus arrhizus var. delemar</name>
    <dbReference type="NCBI Taxonomy" id="246409"/>
    <lineage>
        <taxon>Eukaryota</taxon>
        <taxon>Fungi</taxon>
        <taxon>Fungi incertae sedis</taxon>
        <taxon>Mucoromycota</taxon>
        <taxon>Mucoromycotina</taxon>
        <taxon>Mucoromycetes</taxon>
        <taxon>Mucorales</taxon>
        <taxon>Mucorineae</taxon>
        <taxon>Rhizopodaceae</taxon>
        <taxon>Rhizopus</taxon>
    </lineage>
</organism>
<accession>I1BNF6</accession>
<evidence type="ECO:0000256" key="1">
    <source>
        <dbReference type="PROSITE-ProRule" id="PRU00276"/>
    </source>
</evidence>
<keyword evidence="7" id="KW-1185">Reference proteome</keyword>
<dbReference type="RefSeq" id="XP_067513132.1">
    <property type="nucleotide sequence ID" value="XM_067657031.1"/>
</dbReference>
<sequence length="807" mass="88686">MNHIPQARALEHDDSLRLVVEAFNTTIHLHLAPNHELFHPNAVFHQDGQSTFLKPSDFRVYRGYVVEGIYSEHWWISNIKNIDDMKHQPGTIGWARIIIRNDINLYGDIHHIKLKDTYRRTKRSEDAEVQDVPNTHMIIYRDSDKIVMSSSGESHNQAGCGFDGLNHPQNNRIGQKINNNPLELNEFYGVRHTRPALNPFSKRAVPTGCPTSQRVLYMGVAADCTYTRFYKSIDAARMQIINDWNSVSAVYASSFNIGIGLINITIMDSACPNTTSSLTGWNQACSTTYSITQRLSDFSRWRGSIGDDGAGLWHLMTNCATGQEVGIAWLSQVCTTDAISSQGEYTSGTGVSSVITDEWKVVAHEIGHGFGAIHDCNSQTCPCSGSSCQCCPYSSTQCDAGGRYFMNPVSNASSSEFSPCSMTTICENVPNYMRCLETPGTRNTTSLNMCGNGIKEAGEDCDPGGQESSCCDATTCKFRSGAVCDCQFRPANYTCRAALTECDIAEVCSGTSGDCPSDLYKEDSTSCGNGLQCASGQCTSRDNQCLSRGTTYNITRACGAYSGCQVTCQDPRTSLACITFPGYFSDGTSCGIGGVCRSGRCSTDNVANNVRNWIDNHKEIVIPVAIVVGLLVLFCLFRCCCYSRNKGYSGLGSAYVVTQQPPLPPQYSTQPPYYPPPPPPPPPGNSRQPHYEPPPPPPGWIDPALYNGSNLQSPLPAYSQNDTRLRDTDELNNTNVHNRASTSPTINPQMPIPTSCHGFSETRIDIGCIWSKKAFRKWRIKIIIRPRAIYGCLHLNVLHDKVDIVPL</sequence>
<dbReference type="GO" id="GO:0046872">
    <property type="term" value="F:metal ion binding"/>
    <property type="evidence" value="ECO:0007669"/>
    <property type="project" value="UniProtKB-KW"/>
</dbReference>
<dbReference type="SUPFAM" id="SSF57552">
    <property type="entry name" value="Blood coagulation inhibitor (disintegrin)"/>
    <property type="match status" value="1"/>
</dbReference>
<evidence type="ECO:0000256" key="2">
    <source>
        <dbReference type="SAM" id="MobiDB-lite"/>
    </source>
</evidence>
<dbReference type="OrthoDB" id="5951731at2759"/>
<dbReference type="Pfam" id="PF13688">
    <property type="entry name" value="Reprolysin_5"/>
    <property type="match status" value="1"/>
</dbReference>
<dbReference type="InterPro" id="IPR024079">
    <property type="entry name" value="MetalloPept_cat_dom_sf"/>
</dbReference>
<feature type="region of interest" description="Disordered" evidence="2">
    <location>
        <begin position="665"/>
        <end position="703"/>
    </location>
</feature>
<dbReference type="SUPFAM" id="SSF55486">
    <property type="entry name" value="Metalloproteases ('zincins'), catalytic domain"/>
    <property type="match status" value="1"/>
</dbReference>
<feature type="domain" description="Disintegrin" evidence="4">
    <location>
        <begin position="447"/>
        <end position="523"/>
    </location>
</feature>
<feature type="domain" description="Peptidase M12B" evidence="5">
    <location>
        <begin position="213"/>
        <end position="422"/>
    </location>
</feature>
<protein>
    <recommendedName>
        <fullName evidence="8">Disintegrin domain-containing protein</fullName>
    </recommendedName>
</protein>
<feature type="binding site" evidence="1">
    <location>
        <position position="364"/>
    </location>
    <ligand>
        <name>Zn(2+)</name>
        <dbReference type="ChEBI" id="CHEBI:29105"/>
        <note>catalytic</note>
    </ligand>
</feature>
<keyword evidence="3" id="KW-0812">Transmembrane</keyword>
<feature type="active site" evidence="1">
    <location>
        <position position="365"/>
    </location>
</feature>
<dbReference type="FunCoup" id="I1BNF6">
    <property type="interactions" value="45"/>
</dbReference>
<evidence type="ECO:0000259" key="4">
    <source>
        <dbReference type="PROSITE" id="PS50214"/>
    </source>
</evidence>
<dbReference type="InterPro" id="IPR006586">
    <property type="entry name" value="ADAM_Cys-rich"/>
</dbReference>
<feature type="compositionally biased region" description="Pro residues" evidence="2">
    <location>
        <begin position="672"/>
        <end position="684"/>
    </location>
</feature>
<dbReference type="InParanoid" id="I1BNF6"/>
<dbReference type="PANTHER" id="PTHR11905">
    <property type="entry name" value="ADAM A DISINTEGRIN AND METALLOPROTEASE DOMAIN"/>
    <property type="match status" value="1"/>
</dbReference>
<dbReference type="Pfam" id="PF00200">
    <property type="entry name" value="Disintegrin"/>
    <property type="match status" value="1"/>
</dbReference>
<dbReference type="InterPro" id="IPR036436">
    <property type="entry name" value="Disintegrin_dom_sf"/>
</dbReference>
<dbReference type="PROSITE" id="PS50214">
    <property type="entry name" value="DISINTEGRIN_2"/>
    <property type="match status" value="1"/>
</dbReference>
<keyword evidence="1" id="KW-0862">Zinc</keyword>